<protein>
    <recommendedName>
        <fullName evidence="3">Glutaminase</fullName>
    </recommendedName>
</protein>
<dbReference type="AlphaFoldDB" id="A0A7W3PMK6"/>
<keyword evidence="2" id="KW-1185">Reference proteome</keyword>
<evidence type="ECO:0000313" key="2">
    <source>
        <dbReference type="Proteomes" id="UP000526083"/>
    </source>
</evidence>
<accession>A0A7W3PMK6</accession>
<dbReference type="Proteomes" id="UP000526083">
    <property type="component" value="Unassembled WGS sequence"/>
</dbReference>
<evidence type="ECO:0000313" key="1">
    <source>
        <dbReference type="EMBL" id="MBA8817288.1"/>
    </source>
</evidence>
<evidence type="ECO:0008006" key="3">
    <source>
        <dbReference type="Google" id="ProtNLM"/>
    </source>
</evidence>
<proteinExistence type="predicted"/>
<gene>
    <name evidence="1" type="ORF">FHX48_002386</name>
</gene>
<dbReference type="RefSeq" id="WP_167045952.1">
    <property type="nucleotide sequence ID" value="NZ_JAAOZB010000001.1"/>
</dbReference>
<comment type="caution">
    <text evidence="1">The sequence shown here is derived from an EMBL/GenBank/DDBJ whole genome shotgun (WGS) entry which is preliminary data.</text>
</comment>
<sequence>MARVDSTALAALIANARVQLGNTAREQLGRWHQPARILGFSRAERIVAAGHAWHLGVLLLTDSELLATGEVVRSREPARRGFTAQSQRERATHAEAAYRGGFAEGDTAHVDWRVIDLDAIGRGEASGPLSVVDGGVRVRWSRGGLTQPLDTYLYDRIALLVNPPGGAT</sequence>
<reference evidence="1 2" key="1">
    <citation type="submission" date="2020-07" db="EMBL/GenBank/DDBJ databases">
        <title>Sequencing the genomes of 1000 actinobacteria strains.</title>
        <authorList>
            <person name="Klenk H.-P."/>
        </authorList>
    </citation>
    <scope>NUCLEOTIDE SEQUENCE [LARGE SCALE GENOMIC DNA]</scope>
    <source>
        <strain evidence="1 2">DSM 27576</strain>
    </source>
</reference>
<name>A0A7W3PMK6_9MICO</name>
<dbReference type="EMBL" id="JACGWY010000005">
    <property type="protein sequence ID" value="MBA8817288.1"/>
    <property type="molecule type" value="Genomic_DNA"/>
</dbReference>
<organism evidence="1 2">
    <name type="scientific">Microbacterium halimionae</name>
    <dbReference type="NCBI Taxonomy" id="1526413"/>
    <lineage>
        <taxon>Bacteria</taxon>
        <taxon>Bacillati</taxon>
        <taxon>Actinomycetota</taxon>
        <taxon>Actinomycetes</taxon>
        <taxon>Micrococcales</taxon>
        <taxon>Microbacteriaceae</taxon>
        <taxon>Microbacterium</taxon>
    </lineage>
</organism>